<dbReference type="Proteomes" id="UP001428817">
    <property type="component" value="Unassembled WGS sequence"/>
</dbReference>
<accession>A0ABP9QIX5</accession>
<name>A0ABP9QIX5_9PSEU</name>
<protein>
    <recommendedName>
        <fullName evidence="6">Crotonobetainyl-CoA:carnitine CoA-transferase CaiB-like acyl-CoA transferase</fullName>
    </recommendedName>
</protein>
<evidence type="ECO:0000256" key="1">
    <source>
        <dbReference type="ARBA" id="ARBA00008383"/>
    </source>
</evidence>
<dbReference type="RefSeq" id="WP_185065851.1">
    <property type="nucleotide sequence ID" value="NZ_BAABJP010000026.1"/>
</dbReference>
<dbReference type="InterPro" id="IPR050509">
    <property type="entry name" value="CoA-transferase_III"/>
</dbReference>
<feature type="region of interest" description="Disordered" evidence="3">
    <location>
        <begin position="353"/>
        <end position="377"/>
    </location>
</feature>
<keyword evidence="2" id="KW-0808">Transferase</keyword>
<evidence type="ECO:0000313" key="5">
    <source>
        <dbReference type="Proteomes" id="UP001428817"/>
    </source>
</evidence>
<dbReference type="Pfam" id="PF02515">
    <property type="entry name" value="CoA_transf_3"/>
    <property type="match status" value="2"/>
</dbReference>
<organism evidence="4 5">
    <name type="scientific">Pseudonocardia eucalypti</name>
    <dbReference type="NCBI Taxonomy" id="648755"/>
    <lineage>
        <taxon>Bacteria</taxon>
        <taxon>Bacillati</taxon>
        <taxon>Actinomycetota</taxon>
        <taxon>Actinomycetes</taxon>
        <taxon>Pseudonocardiales</taxon>
        <taxon>Pseudonocardiaceae</taxon>
        <taxon>Pseudonocardia</taxon>
    </lineage>
</organism>
<evidence type="ECO:0008006" key="6">
    <source>
        <dbReference type="Google" id="ProtNLM"/>
    </source>
</evidence>
<dbReference type="Gene3D" id="3.40.50.10540">
    <property type="entry name" value="Crotonobetainyl-coa:carnitine coa-transferase, domain 1"/>
    <property type="match status" value="2"/>
</dbReference>
<comment type="similarity">
    <text evidence="1">Belongs to the CoA-transferase III family.</text>
</comment>
<gene>
    <name evidence="4" type="ORF">GCM10023321_48540</name>
</gene>
<dbReference type="InterPro" id="IPR023606">
    <property type="entry name" value="CoA-Trfase_III_dom_1_sf"/>
</dbReference>
<dbReference type="SUPFAM" id="SSF89796">
    <property type="entry name" value="CoA-transferase family III (CaiB/BaiF)"/>
    <property type="match status" value="2"/>
</dbReference>
<evidence type="ECO:0000256" key="3">
    <source>
        <dbReference type="SAM" id="MobiDB-lite"/>
    </source>
</evidence>
<dbReference type="InterPro" id="IPR044855">
    <property type="entry name" value="CoA-Trfase_III_dom3_sf"/>
</dbReference>
<dbReference type="InterPro" id="IPR003673">
    <property type="entry name" value="CoA-Trfase_fam_III"/>
</dbReference>
<dbReference type="EMBL" id="BAABJP010000026">
    <property type="protein sequence ID" value="GAA5162647.1"/>
    <property type="molecule type" value="Genomic_DNA"/>
</dbReference>
<comment type="caution">
    <text evidence="4">The sequence shown here is derived from an EMBL/GenBank/DDBJ whole genome shotgun (WGS) entry which is preliminary data.</text>
</comment>
<reference evidence="5" key="1">
    <citation type="journal article" date="2019" name="Int. J. Syst. Evol. Microbiol.">
        <title>The Global Catalogue of Microorganisms (GCM) 10K type strain sequencing project: providing services to taxonomists for standard genome sequencing and annotation.</title>
        <authorList>
            <consortium name="The Broad Institute Genomics Platform"/>
            <consortium name="The Broad Institute Genome Sequencing Center for Infectious Disease"/>
            <person name="Wu L."/>
            <person name="Ma J."/>
        </authorList>
    </citation>
    <scope>NUCLEOTIDE SEQUENCE [LARGE SCALE GENOMIC DNA]</scope>
    <source>
        <strain evidence="5">JCM 18303</strain>
    </source>
</reference>
<evidence type="ECO:0000313" key="4">
    <source>
        <dbReference type="EMBL" id="GAA5162647.1"/>
    </source>
</evidence>
<sequence length="762" mass="80770">MAGPLRVVELAAGVAGQACGRLFAGLGHHVVKCEPPEGDPLRGREPVNREGLGYTFAALNASKRSRRLDLATEAGRARLHRLLAGADLLITDLGPDAAEAAGISVARLRAERPGLAATWLTPFGLDDPRSGSHRDSLLAESYGGLAWMIGEPDRAPLSLGGEQTAYAAAFVGFFGAMLALRRRAGRGTGDVVDVALCDVAAYIDWKSDVSHAHDGRVPTRTGASRGPWRILPAADGWVGVVFQPEQWHAVVGLVGDPALDDPVLRDEAGRTAHPDRWWPVLARWAVALPKREIYRRAQQRGLPFGYSADMADLYTDPQYRARGFLGGPDGTVPTVGPIAQAAGLHWHTGAPPALGGDDPEPVWPGAAAGHAGPEGGPDGAPLAGVVVLDLGTITAGAATGRLLADYGATVIKVEAPDRPDAFRLWPSSGPGTEEPSPLFESNNAGKLAVTLDLKSEAGRAEMARLVGGADVLVENFTVGVTERLGIDHATLREINPKLISVSLSSQGQSGPEAHGRSYGSTLDLLSGLASVTGYPGGGPIWSSADVNYPDQLVSLFAAGLVVHCLWLGPRGEQLDVSQRELVSWTLADRIAEYAETGRVPAPEGNRRAGSTPHDIYRCVDADHWVAIACHRDTERAALADLIGAAEWAEKPDGWWREHQDEVDQVIANWTKVRSRAECVRALTGAGVPCAPVYSAADRARQPRFRERRVVLDGVPKRKGFPMRLLGYRPPAPLPAPDLGRDNAALLGARSAGARHGEGCNAH</sequence>
<proteinExistence type="inferred from homology"/>
<evidence type="ECO:0000256" key="2">
    <source>
        <dbReference type="ARBA" id="ARBA00022679"/>
    </source>
</evidence>
<keyword evidence="5" id="KW-1185">Reference proteome</keyword>
<dbReference type="Gene3D" id="3.30.1540.10">
    <property type="entry name" value="formyl-coa transferase, domain 3"/>
    <property type="match status" value="2"/>
</dbReference>
<dbReference type="PANTHER" id="PTHR48228:SF6">
    <property type="entry name" value="L-CARNITINE COA-TRANSFERASE"/>
    <property type="match status" value="1"/>
</dbReference>
<dbReference type="PANTHER" id="PTHR48228">
    <property type="entry name" value="SUCCINYL-COA--D-CITRAMALATE COA-TRANSFERASE"/>
    <property type="match status" value="1"/>
</dbReference>